<accession>A0A7J0FC34</accession>
<keyword evidence="1" id="KW-1133">Transmembrane helix</keyword>
<name>A0A7J0FC34_9ERIC</name>
<evidence type="ECO:0000313" key="2">
    <source>
        <dbReference type="EMBL" id="GFY95779.1"/>
    </source>
</evidence>
<comment type="caution">
    <text evidence="2">The sequence shown here is derived from an EMBL/GenBank/DDBJ whole genome shotgun (WGS) entry which is preliminary data.</text>
</comment>
<protein>
    <submittedName>
        <fullName evidence="2">Uncharacterized protein</fullName>
    </submittedName>
</protein>
<reference evidence="2 3" key="1">
    <citation type="submission" date="2019-07" db="EMBL/GenBank/DDBJ databases">
        <title>De Novo Assembly of kiwifruit Actinidia rufa.</title>
        <authorList>
            <person name="Sugita-Konishi S."/>
            <person name="Sato K."/>
            <person name="Mori E."/>
            <person name="Abe Y."/>
            <person name="Kisaki G."/>
            <person name="Hamano K."/>
            <person name="Suezawa K."/>
            <person name="Otani M."/>
            <person name="Fukuda T."/>
            <person name="Manabe T."/>
            <person name="Gomi K."/>
            <person name="Tabuchi M."/>
            <person name="Akimitsu K."/>
            <person name="Kataoka I."/>
        </authorList>
    </citation>
    <scope>NUCLEOTIDE SEQUENCE [LARGE SCALE GENOMIC DNA]</scope>
    <source>
        <strain evidence="3">cv. Fuchu</strain>
    </source>
</reference>
<keyword evidence="1" id="KW-0472">Membrane</keyword>
<evidence type="ECO:0000256" key="1">
    <source>
        <dbReference type="SAM" id="Phobius"/>
    </source>
</evidence>
<organism evidence="2 3">
    <name type="scientific">Actinidia rufa</name>
    <dbReference type="NCBI Taxonomy" id="165716"/>
    <lineage>
        <taxon>Eukaryota</taxon>
        <taxon>Viridiplantae</taxon>
        <taxon>Streptophyta</taxon>
        <taxon>Embryophyta</taxon>
        <taxon>Tracheophyta</taxon>
        <taxon>Spermatophyta</taxon>
        <taxon>Magnoliopsida</taxon>
        <taxon>eudicotyledons</taxon>
        <taxon>Gunneridae</taxon>
        <taxon>Pentapetalae</taxon>
        <taxon>asterids</taxon>
        <taxon>Ericales</taxon>
        <taxon>Actinidiaceae</taxon>
        <taxon>Actinidia</taxon>
    </lineage>
</organism>
<feature type="transmembrane region" description="Helical" evidence="1">
    <location>
        <begin position="31"/>
        <end position="53"/>
    </location>
</feature>
<keyword evidence="1" id="KW-0812">Transmembrane</keyword>
<proteinExistence type="predicted"/>
<keyword evidence="3" id="KW-1185">Reference proteome</keyword>
<dbReference type="Proteomes" id="UP000585474">
    <property type="component" value="Unassembled WGS sequence"/>
</dbReference>
<evidence type="ECO:0000313" key="3">
    <source>
        <dbReference type="Proteomes" id="UP000585474"/>
    </source>
</evidence>
<gene>
    <name evidence="2" type="ORF">Acr_11g0000850</name>
</gene>
<sequence>MASFSPSVPPAASHNDVLLSSDRRFALHGEIMMLVVIMLFIVFLISVILFLLIKHPYNVITATLDQSVEPKRSPFPIFDRGHSKSWVMPLHRHEDRVGSPRFSEFCQNWTNHNSPRYTDGQYVLPCGTC</sequence>
<dbReference type="EMBL" id="BJWL01000011">
    <property type="protein sequence ID" value="GFY95779.1"/>
    <property type="molecule type" value="Genomic_DNA"/>
</dbReference>
<dbReference type="OrthoDB" id="10334464at2759"/>
<dbReference type="AlphaFoldDB" id="A0A7J0FC34"/>